<feature type="domain" description="UDENN" evidence="3">
    <location>
        <begin position="245"/>
        <end position="729"/>
    </location>
</feature>
<feature type="compositionally biased region" description="Low complexity" evidence="2">
    <location>
        <begin position="162"/>
        <end position="177"/>
    </location>
</feature>
<dbReference type="PANTHER" id="PTHR13677">
    <property type="entry name" value="LD41638P"/>
    <property type="match status" value="1"/>
</dbReference>
<gene>
    <name evidence="4" type="ORF">ZIOFF_073516</name>
</gene>
<protein>
    <recommendedName>
        <fullName evidence="3">UDENN domain-containing protein</fullName>
    </recommendedName>
</protein>
<evidence type="ECO:0000256" key="1">
    <source>
        <dbReference type="ARBA" id="ARBA00007159"/>
    </source>
</evidence>
<dbReference type="AlphaFoldDB" id="A0A8J5EMH0"/>
<feature type="region of interest" description="Disordered" evidence="2">
    <location>
        <begin position="104"/>
        <end position="128"/>
    </location>
</feature>
<dbReference type="GO" id="GO:0055037">
    <property type="term" value="C:recycling endosome"/>
    <property type="evidence" value="ECO:0007669"/>
    <property type="project" value="TreeGrafter"/>
</dbReference>
<feature type="region of interest" description="Disordered" evidence="2">
    <location>
        <begin position="156"/>
        <end position="179"/>
    </location>
</feature>
<name>A0A8J5EMH0_ZINOF</name>
<evidence type="ECO:0000259" key="3">
    <source>
        <dbReference type="PROSITE" id="PS50211"/>
    </source>
</evidence>
<proteinExistence type="inferred from homology"/>
<dbReference type="InterPro" id="IPR024224">
    <property type="entry name" value="DENND6"/>
</dbReference>
<dbReference type="EMBL" id="JACMSC010000022">
    <property type="protein sequence ID" value="KAG6468823.1"/>
    <property type="molecule type" value="Genomic_DNA"/>
</dbReference>
<dbReference type="InterPro" id="IPR037516">
    <property type="entry name" value="Tripartite_DENN"/>
</dbReference>
<dbReference type="GO" id="GO:0005085">
    <property type="term" value="F:guanyl-nucleotide exchange factor activity"/>
    <property type="evidence" value="ECO:0007669"/>
    <property type="project" value="InterPro"/>
</dbReference>
<dbReference type="PANTHER" id="PTHR13677:SF0">
    <property type="entry name" value="LD41638P"/>
    <property type="match status" value="1"/>
</dbReference>
<organism evidence="4 5">
    <name type="scientific">Zingiber officinale</name>
    <name type="common">Ginger</name>
    <name type="synonym">Amomum zingiber</name>
    <dbReference type="NCBI Taxonomy" id="94328"/>
    <lineage>
        <taxon>Eukaryota</taxon>
        <taxon>Viridiplantae</taxon>
        <taxon>Streptophyta</taxon>
        <taxon>Embryophyta</taxon>
        <taxon>Tracheophyta</taxon>
        <taxon>Spermatophyta</taxon>
        <taxon>Magnoliopsida</taxon>
        <taxon>Liliopsida</taxon>
        <taxon>Zingiberales</taxon>
        <taxon>Zingiberaceae</taxon>
        <taxon>Zingiber</taxon>
    </lineage>
</organism>
<keyword evidence="5" id="KW-1185">Reference proteome</keyword>
<comment type="caution">
    <text evidence="4">The sequence shown here is derived from an EMBL/GenBank/DDBJ whole genome shotgun (WGS) entry which is preliminary data.</text>
</comment>
<sequence length="845" mass="92556">MGEDRPVGGGSALRSPRTLVEKAMDLPGTISSEERWYTFLMQELLLLSIPQARERDCPNPLVDSPSPGVGNAIKRGSGSWQLASAMVVDNDTEKGIEIVAASSEEEGKCRNGEEGDVSDQVRGTGSGDLASREGRLIVMLASSSLSMDDNNMNCCSTPPPSSRRATVAATTTSSSSRLNSDHLPAQILNRPTSNGKSCLDRTEEGGAAVVLARIDMERLPSVSLRRDPSGRLPSADPMAMRPWVLAFCVIRFDLEQGQVVEECFPPDALPQNQLLLVAFSSFPDSMSHHHLNPNPNPARRTSSSSIHDSIFSFRFPAAAAGEFIYGYVFNRRRQDERLRRGGEQKSVVILSGCPYSSLFRPLLQILGPLCFDIGPSALGLVASHVAAWPPPVPGTLMDLPIGSAALRVHLPPKPNDPAAPFPPTNPTVPHGLFHDADLFGSFRSLLLHLWTLWELMLAGEPILVFAPTPPQCSEAVAALVSLVAPLPFAVDFRPYFTIHDPDFALLNSLGEGEAFPPMVLGVTNLFFLKTLRNIPHVVSVGSTGANATRNLSAGGRFASTGGIGNNFGPGKLNLDQLSLKKFSPSGFLNAMKLRREGPLCLMTEHKEAVWSPHAATTKPDTAVLNRLIDSPRVEESMSVANNEILRRHFLELTTNFLAPFGPYLRATTPLEGASPFMEPPPLPPFDAHEFLNGLATRGPGKFLSKRMRSNWLELYRRFLEGKNFMPWFQKRRAVAEQEQHRLWKQARLNTDINKLISTMSEVEIVDSFNAIERHLLAEIQQQGSATENSATTCEKLKGDLRVVFNMLPKDMQQLMLSNPKRAALLKASIEPVKTPKHSAMRWISS</sequence>
<dbReference type="Proteomes" id="UP000734854">
    <property type="component" value="Unassembled WGS sequence"/>
</dbReference>
<reference evidence="4 5" key="1">
    <citation type="submission" date="2020-08" db="EMBL/GenBank/DDBJ databases">
        <title>Plant Genome Project.</title>
        <authorList>
            <person name="Zhang R.-G."/>
        </authorList>
    </citation>
    <scope>NUCLEOTIDE SEQUENCE [LARGE SCALE GENOMIC DNA]</scope>
    <source>
        <tissue evidence="4">Rhizome</tissue>
    </source>
</reference>
<accession>A0A8J5EMH0</accession>
<comment type="similarity">
    <text evidence="1">Belongs to the DENND6 family.</text>
</comment>
<dbReference type="PROSITE" id="PS50211">
    <property type="entry name" value="DENN"/>
    <property type="match status" value="1"/>
</dbReference>
<evidence type="ECO:0000256" key="2">
    <source>
        <dbReference type="SAM" id="MobiDB-lite"/>
    </source>
</evidence>
<evidence type="ECO:0000313" key="4">
    <source>
        <dbReference type="EMBL" id="KAG6468823.1"/>
    </source>
</evidence>
<evidence type="ECO:0000313" key="5">
    <source>
        <dbReference type="Proteomes" id="UP000734854"/>
    </source>
</evidence>